<dbReference type="Gene3D" id="3.40.190.10">
    <property type="entry name" value="Periplasmic binding protein-like II"/>
    <property type="match status" value="2"/>
</dbReference>
<dbReference type="SUPFAM" id="SSF53850">
    <property type="entry name" value="Periplasmic binding protein-like II"/>
    <property type="match status" value="1"/>
</dbReference>
<keyword evidence="4" id="KW-1185">Reference proteome</keyword>
<feature type="signal peptide" evidence="1">
    <location>
        <begin position="1"/>
        <end position="20"/>
    </location>
</feature>
<dbReference type="InterPro" id="IPR001638">
    <property type="entry name" value="Solute-binding_3/MltF_N"/>
</dbReference>
<dbReference type="PANTHER" id="PTHR38834">
    <property type="entry name" value="PERIPLASMIC SUBSTRATE BINDING PROTEIN FAMILY 3"/>
    <property type="match status" value="1"/>
</dbReference>
<comment type="caution">
    <text evidence="3">The sequence shown here is derived from an EMBL/GenBank/DDBJ whole genome shotgun (WGS) entry which is preliminary data.</text>
</comment>
<accession>A0ABU5W153</accession>
<evidence type="ECO:0000313" key="4">
    <source>
        <dbReference type="Proteomes" id="UP001302274"/>
    </source>
</evidence>
<reference evidence="3 4" key="1">
    <citation type="submission" date="2023-11" db="EMBL/GenBank/DDBJ databases">
        <title>A Novel Polar Bacteriovorax (B. antarcticus) Isolated from the Biocrust in Antarctica.</title>
        <authorList>
            <person name="Mun W."/>
            <person name="Choi S.Y."/>
            <person name="Mitchell R.J."/>
        </authorList>
    </citation>
    <scope>NUCLEOTIDE SEQUENCE [LARGE SCALE GENOMIC DNA]</scope>
    <source>
        <strain evidence="3 4">PP10</strain>
    </source>
</reference>
<evidence type="ECO:0000259" key="2">
    <source>
        <dbReference type="Pfam" id="PF00497"/>
    </source>
</evidence>
<organism evidence="3 4">
    <name type="scientific">Bacteriovorax antarcticus</name>
    <dbReference type="NCBI Taxonomy" id="3088717"/>
    <lineage>
        <taxon>Bacteria</taxon>
        <taxon>Pseudomonadati</taxon>
        <taxon>Bdellovibrionota</taxon>
        <taxon>Bacteriovoracia</taxon>
        <taxon>Bacteriovoracales</taxon>
        <taxon>Bacteriovoracaceae</taxon>
        <taxon>Bacteriovorax</taxon>
    </lineage>
</organism>
<protein>
    <submittedName>
        <fullName evidence="3">Transporter substrate-binding domain-containing protein</fullName>
    </submittedName>
</protein>
<evidence type="ECO:0000313" key="3">
    <source>
        <dbReference type="EMBL" id="MEA9358358.1"/>
    </source>
</evidence>
<dbReference type="PANTHER" id="PTHR38834:SF3">
    <property type="entry name" value="SOLUTE-BINDING PROTEIN FAMILY 3_N-TERMINAL DOMAIN-CONTAINING PROTEIN"/>
    <property type="match status" value="1"/>
</dbReference>
<keyword evidence="1" id="KW-0732">Signal</keyword>
<dbReference type="RefSeq" id="WP_323578721.1">
    <property type="nucleotide sequence ID" value="NZ_JAYGJQ010000003.1"/>
</dbReference>
<sequence length="245" mass="27946">MKKIIVSLFLFLLMIADLHADPLHIVTNDFPPFQIINGENVSGFTTEIVKDVLKGAGLKGEIKAYPWPRAYKMATKEPNMLIYSIVRTKEREKNFKWIGVIAPYDVYFWKLKKRKDIHIKKVEDAKKYLSGAMLNGSKGELLIKHGFIEGKNLDLGDSDLDNFRKLYAGRVDLILYDSISFRYTAIQEKKDAALAEKIFKVEGISSELYLAASHGTPDSVVAKLRSSLEAFKKTNKYKEIKSHLR</sequence>
<dbReference type="Proteomes" id="UP001302274">
    <property type="component" value="Unassembled WGS sequence"/>
</dbReference>
<dbReference type="EMBL" id="JAYGJQ010000003">
    <property type="protein sequence ID" value="MEA9358358.1"/>
    <property type="molecule type" value="Genomic_DNA"/>
</dbReference>
<gene>
    <name evidence="3" type="ORF">SHI21_19135</name>
</gene>
<dbReference type="Pfam" id="PF00497">
    <property type="entry name" value="SBP_bac_3"/>
    <property type="match status" value="1"/>
</dbReference>
<proteinExistence type="predicted"/>
<feature type="domain" description="Solute-binding protein family 3/N-terminal" evidence="2">
    <location>
        <begin position="26"/>
        <end position="241"/>
    </location>
</feature>
<feature type="chain" id="PRO_5046866317" evidence="1">
    <location>
        <begin position="21"/>
        <end position="245"/>
    </location>
</feature>
<name>A0ABU5W153_9BACT</name>
<evidence type="ECO:0000256" key="1">
    <source>
        <dbReference type="SAM" id="SignalP"/>
    </source>
</evidence>